<dbReference type="Pfam" id="PF09302">
    <property type="entry name" value="XLF"/>
    <property type="match status" value="1"/>
</dbReference>
<dbReference type="GO" id="GO:0006303">
    <property type="term" value="P:double-strand break repair via nonhomologous end joining"/>
    <property type="evidence" value="ECO:0007669"/>
    <property type="project" value="UniProtKB-ARBA"/>
</dbReference>
<feature type="region of interest" description="Disordered" evidence="5">
    <location>
        <begin position="225"/>
        <end position="271"/>
    </location>
</feature>
<comment type="subcellular location">
    <subcellularLocation>
        <location evidence="1">Nucleus</location>
    </subcellularLocation>
</comment>
<feature type="compositionally biased region" description="Basic and acidic residues" evidence="5">
    <location>
        <begin position="235"/>
        <end position="244"/>
    </location>
</feature>
<comment type="caution">
    <text evidence="7">The sequence shown here is derived from an EMBL/GenBank/DDBJ whole genome shotgun (WGS) entry which is preliminary data.</text>
</comment>
<gene>
    <name evidence="7" type="ORF">BGW38_000644</name>
</gene>
<evidence type="ECO:0000256" key="2">
    <source>
        <dbReference type="ARBA" id="ARBA00022763"/>
    </source>
</evidence>
<protein>
    <recommendedName>
        <fullName evidence="6">XLF-like N-terminal domain-containing protein</fullName>
    </recommendedName>
</protein>
<evidence type="ECO:0000256" key="4">
    <source>
        <dbReference type="ARBA" id="ARBA00023242"/>
    </source>
</evidence>
<dbReference type="Proteomes" id="UP000780801">
    <property type="component" value="Unassembled WGS sequence"/>
</dbReference>
<dbReference type="OrthoDB" id="2155935at2759"/>
<dbReference type="InterPro" id="IPR038051">
    <property type="entry name" value="XRCC4-like_N_sf"/>
</dbReference>
<proteinExistence type="predicted"/>
<dbReference type="GO" id="GO:0005634">
    <property type="term" value="C:nucleus"/>
    <property type="evidence" value="ECO:0007669"/>
    <property type="project" value="UniProtKB-SubCell"/>
</dbReference>
<dbReference type="Gene3D" id="2.170.210.10">
    <property type="entry name" value="DNA double-strand break repair and VJ recombination XRCC4, N-terminal"/>
    <property type="match status" value="1"/>
</dbReference>
<evidence type="ECO:0000259" key="6">
    <source>
        <dbReference type="Pfam" id="PF09302"/>
    </source>
</evidence>
<evidence type="ECO:0000256" key="3">
    <source>
        <dbReference type="ARBA" id="ARBA00023204"/>
    </source>
</evidence>
<keyword evidence="3" id="KW-0234">DNA repair</keyword>
<accession>A0A9P6KE17</accession>
<dbReference type="AlphaFoldDB" id="A0A9P6KE17"/>
<keyword evidence="2" id="KW-0227">DNA damage</keyword>
<evidence type="ECO:0000256" key="1">
    <source>
        <dbReference type="ARBA" id="ARBA00004123"/>
    </source>
</evidence>
<evidence type="ECO:0000256" key="5">
    <source>
        <dbReference type="SAM" id="MobiDB-lite"/>
    </source>
</evidence>
<sequence>MPTIRLSRKDNDILSRREWHLLFNANPVSASTAVGAAVSGGATRLMPRHHVHPQIATSQVVTSTFASQDAGLYSRGHEHDLNGGQDLPTQIPLKFSWDTFLIKTYFSEVEKSYLVLLTNLKQCWFEKLNLWDIRERSKRIKSFAYDEDSQIEALILSLSTIFTEEQEKDKDAFSIAQRRLDKKPGNAYNMNNAMTTGGHLFENESGTKANGSNVLHSVTTTKRRRLFLEDSDDDTPLKDPHQPIDENSPEDSTDDENDNGDDSDSEDDIDRQGIGAVNTFIQEGLTSIQESQERSQRRRRRRRRAIDGPTALFDHLVSPLISVTNAYKKQVRMLEAIIKSKENEVFEALEIMEQSGVNHHNRRRVTQPYQKGDMETKLQSVSSGGSFDGWW</sequence>
<evidence type="ECO:0000313" key="7">
    <source>
        <dbReference type="EMBL" id="KAF9582099.1"/>
    </source>
</evidence>
<evidence type="ECO:0000313" key="8">
    <source>
        <dbReference type="Proteomes" id="UP000780801"/>
    </source>
</evidence>
<keyword evidence="8" id="KW-1185">Reference proteome</keyword>
<name>A0A9P6KE17_9FUNG</name>
<feature type="compositionally biased region" description="Acidic residues" evidence="5">
    <location>
        <begin position="247"/>
        <end position="269"/>
    </location>
</feature>
<feature type="domain" description="XLF-like N-terminal" evidence="6">
    <location>
        <begin position="96"/>
        <end position="176"/>
    </location>
</feature>
<organism evidence="7 8">
    <name type="scientific">Lunasporangiospora selenospora</name>
    <dbReference type="NCBI Taxonomy" id="979761"/>
    <lineage>
        <taxon>Eukaryota</taxon>
        <taxon>Fungi</taxon>
        <taxon>Fungi incertae sedis</taxon>
        <taxon>Mucoromycota</taxon>
        <taxon>Mortierellomycotina</taxon>
        <taxon>Mortierellomycetes</taxon>
        <taxon>Mortierellales</taxon>
        <taxon>Mortierellaceae</taxon>
        <taxon>Lunasporangiospora</taxon>
    </lineage>
</organism>
<feature type="region of interest" description="Disordered" evidence="5">
    <location>
        <begin position="372"/>
        <end position="391"/>
    </location>
</feature>
<dbReference type="EMBL" id="JAABOA010001185">
    <property type="protein sequence ID" value="KAF9582099.1"/>
    <property type="molecule type" value="Genomic_DNA"/>
</dbReference>
<keyword evidence="4" id="KW-0539">Nucleus</keyword>
<reference evidence="7" key="1">
    <citation type="journal article" date="2020" name="Fungal Divers.">
        <title>Resolving the Mortierellaceae phylogeny through synthesis of multi-gene phylogenetics and phylogenomics.</title>
        <authorList>
            <person name="Vandepol N."/>
            <person name="Liber J."/>
            <person name="Desiro A."/>
            <person name="Na H."/>
            <person name="Kennedy M."/>
            <person name="Barry K."/>
            <person name="Grigoriev I.V."/>
            <person name="Miller A.N."/>
            <person name="O'Donnell K."/>
            <person name="Stajich J.E."/>
            <person name="Bonito G."/>
        </authorList>
    </citation>
    <scope>NUCLEOTIDE SEQUENCE</scope>
    <source>
        <strain evidence="7">KOD1015</strain>
    </source>
</reference>
<feature type="region of interest" description="Disordered" evidence="5">
    <location>
        <begin position="286"/>
        <end position="306"/>
    </location>
</feature>
<dbReference type="InterPro" id="IPR015381">
    <property type="entry name" value="XLF-like_N"/>
</dbReference>